<feature type="transmembrane region" description="Helical" evidence="2">
    <location>
        <begin position="85"/>
        <end position="109"/>
    </location>
</feature>
<dbReference type="Proteomes" id="UP000199323">
    <property type="component" value="Unassembled WGS sequence"/>
</dbReference>
<keyword evidence="2" id="KW-0472">Membrane</keyword>
<protein>
    <submittedName>
        <fullName evidence="3">Uncharacterized protein</fullName>
    </submittedName>
</protein>
<dbReference type="RefSeq" id="WP_093714206.1">
    <property type="nucleotide sequence ID" value="NZ_FONG01000008.1"/>
</dbReference>
<dbReference type="OrthoDB" id="4302039at2"/>
<dbReference type="EMBL" id="FONG01000008">
    <property type="protein sequence ID" value="SFF11807.1"/>
    <property type="molecule type" value="Genomic_DNA"/>
</dbReference>
<keyword evidence="4" id="KW-1185">Reference proteome</keyword>
<evidence type="ECO:0000256" key="1">
    <source>
        <dbReference type="SAM" id="MobiDB-lite"/>
    </source>
</evidence>
<organism evidence="3 4">
    <name type="scientific">Actinacidiphila alni</name>
    <dbReference type="NCBI Taxonomy" id="380248"/>
    <lineage>
        <taxon>Bacteria</taxon>
        <taxon>Bacillati</taxon>
        <taxon>Actinomycetota</taxon>
        <taxon>Actinomycetes</taxon>
        <taxon>Kitasatosporales</taxon>
        <taxon>Streptomycetaceae</taxon>
        <taxon>Actinacidiphila</taxon>
    </lineage>
</organism>
<dbReference type="AlphaFoldDB" id="A0A1I2G481"/>
<feature type="transmembrane region" description="Helical" evidence="2">
    <location>
        <begin position="146"/>
        <end position="164"/>
    </location>
</feature>
<keyword evidence="2" id="KW-1133">Transmembrane helix</keyword>
<evidence type="ECO:0000313" key="4">
    <source>
        <dbReference type="Proteomes" id="UP000199323"/>
    </source>
</evidence>
<accession>A0A1I2G481</accession>
<proteinExistence type="predicted"/>
<reference evidence="3 4" key="1">
    <citation type="submission" date="2016-10" db="EMBL/GenBank/DDBJ databases">
        <authorList>
            <person name="de Groot N.N."/>
        </authorList>
    </citation>
    <scope>NUCLEOTIDE SEQUENCE [LARGE SCALE GENOMIC DNA]</scope>
    <source>
        <strain evidence="3 4">CGMCC 4.3510</strain>
    </source>
</reference>
<feature type="compositionally biased region" description="Pro residues" evidence="1">
    <location>
        <begin position="29"/>
        <end position="42"/>
    </location>
</feature>
<keyword evidence="2" id="KW-0812">Transmembrane</keyword>
<evidence type="ECO:0000313" key="3">
    <source>
        <dbReference type="EMBL" id="SFF11807.1"/>
    </source>
</evidence>
<feature type="region of interest" description="Disordered" evidence="1">
    <location>
        <begin position="1"/>
        <end position="42"/>
    </location>
</feature>
<name>A0A1I2G481_9ACTN</name>
<dbReference type="STRING" id="380248.SAMN05216251_108235"/>
<gene>
    <name evidence="3" type="ORF">SAMN05216251_108235</name>
</gene>
<sequence length="175" mass="18977">MSDPIIPTRVFPSAELPPRPPIADEAPPWRTPPAPPAPPAVPPPGDITITHRHVHEIRMPEPEPAPTRWDRAWALAQRLGRPWQLAAALALAFAPILPNRYSIAVTWAYCVQTTRAHQGQGFGYTLGIGALIAASWLVYRRATVPRLTALAVTALGALSAASLYDPILWITGVAR</sequence>
<feature type="transmembrane region" description="Helical" evidence="2">
    <location>
        <begin position="121"/>
        <end position="139"/>
    </location>
</feature>
<evidence type="ECO:0000256" key="2">
    <source>
        <dbReference type="SAM" id="Phobius"/>
    </source>
</evidence>